<sequence>YPSPTAGHTLKYEYDVIPGFINESDTFPRGSRLHSITILESCLAASDKMLGETGIHEAEFQKNLAASIQRDISLSDGDSGRVWPIEDPISDLAFDRAGLLKRLGHHVFGKPNSGSWSHDETSRLEQILITGLTNFYWYTPVKGAEGHSWSFLSPNASLVTAANTDTYDLPVDFGGLVSDTITFDSGNKAPIKLVTEEDLRSLRSTLAQTATEPSYCAIRPKVVSAGFQQIYEIVFYPKPTAAHTLRYQYDVIPGFINDENAYPYGSRLHSTTILESCLWAADRFLDKTGPHEAEFQRCLAASINRDSKFGDAALGAASGLYAAKIWPIEDTPEDLTLNRKGLLRRVGHAMYSKPNSGGWTHDEKSQIEQAVMDGLRRFYYPMVLPNEREMHRWSFLYPKQTFKCIADTYAYDLPDDFGTFNGPMHFAPGSAVLYPHVEEISESQIEQLRQAGDHTGRTRYFAIRPIIGGEFSGTRYEILLYPVPDQAYTLHYRYETNPRFIVQDQEHPLGGQPHTQTLLEACLMSADLFMKMPRSPHEMPYMQCLQASISYDRQLSSPDTLGRDYDGSDRPSDQFINDIHDADLNLVTYTGYSP</sequence>
<organism evidence="1">
    <name type="scientific">marine metagenome</name>
    <dbReference type="NCBI Taxonomy" id="408172"/>
    <lineage>
        <taxon>unclassified sequences</taxon>
        <taxon>metagenomes</taxon>
        <taxon>ecological metagenomes</taxon>
    </lineage>
</organism>
<dbReference type="Pfam" id="PF24175">
    <property type="entry name" value="SU10_adaptor"/>
    <property type="match status" value="2"/>
</dbReference>
<accession>A0A382A3Y9</accession>
<gene>
    <name evidence="1" type="ORF">METZ01_LOCUS148805</name>
</gene>
<dbReference type="EMBL" id="UINC01023721">
    <property type="protein sequence ID" value="SVA95951.1"/>
    <property type="molecule type" value="Genomic_DNA"/>
</dbReference>
<feature type="non-terminal residue" evidence="1">
    <location>
        <position position="1"/>
    </location>
</feature>
<name>A0A382A3Y9_9ZZZZ</name>
<reference evidence="1" key="1">
    <citation type="submission" date="2018-05" db="EMBL/GenBank/DDBJ databases">
        <authorList>
            <person name="Lanie J.A."/>
            <person name="Ng W.-L."/>
            <person name="Kazmierczak K.M."/>
            <person name="Andrzejewski T.M."/>
            <person name="Davidsen T.M."/>
            <person name="Wayne K.J."/>
            <person name="Tettelin H."/>
            <person name="Glass J.I."/>
            <person name="Rusch D."/>
            <person name="Podicherti R."/>
            <person name="Tsui H.-C.T."/>
            <person name="Winkler M.E."/>
        </authorList>
    </citation>
    <scope>NUCLEOTIDE SEQUENCE</scope>
</reference>
<dbReference type="AlphaFoldDB" id="A0A382A3Y9"/>
<proteinExistence type="predicted"/>
<evidence type="ECO:0000313" key="1">
    <source>
        <dbReference type="EMBL" id="SVA95951.1"/>
    </source>
</evidence>
<dbReference type="InterPro" id="IPR056209">
    <property type="entry name" value="SU10_adaptor"/>
</dbReference>
<protein>
    <submittedName>
        <fullName evidence="1">Uncharacterized protein</fullName>
    </submittedName>
</protein>